<dbReference type="GO" id="GO:0042626">
    <property type="term" value="F:ATPase-coupled transmembrane transporter activity"/>
    <property type="evidence" value="ECO:0007669"/>
    <property type="project" value="TreeGrafter"/>
</dbReference>
<dbReference type="InterPro" id="IPR003593">
    <property type="entry name" value="AAA+_ATPase"/>
</dbReference>
<gene>
    <name evidence="10" type="ORF">CAEBREN_03690</name>
</gene>
<dbReference type="Gene3D" id="3.40.50.300">
    <property type="entry name" value="P-loop containing nucleotide triphosphate hydrolases"/>
    <property type="match status" value="1"/>
</dbReference>
<feature type="transmembrane region" description="Helical" evidence="8">
    <location>
        <begin position="59"/>
        <end position="79"/>
    </location>
</feature>
<keyword evidence="6 8" id="KW-1133">Transmembrane helix</keyword>
<name>G0P4K0_CAEBE</name>
<evidence type="ECO:0000256" key="2">
    <source>
        <dbReference type="ARBA" id="ARBA00022448"/>
    </source>
</evidence>
<dbReference type="PANTHER" id="PTHR24223:SF358">
    <property type="entry name" value="ABC TRANSMEMBRANE TYPE-1 DOMAIN-CONTAINING PROTEIN"/>
    <property type="match status" value="1"/>
</dbReference>
<dbReference type="InterPro" id="IPR003439">
    <property type="entry name" value="ABC_transporter-like_ATP-bd"/>
</dbReference>
<organism evidence="11">
    <name type="scientific">Caenorhabditis brenneri</name>
    <name type="common">Nematode worm</name>
    <dbReference type="NCBI Taxonomy" id="135651"/>
    <lineage>
        <taxon>Eukaryota</taxon>
        <taxon>Metazoa</taxon>
        <taxon>Ecdysozoa</taxon>
        <taxon>Nematoda</taxon>
        <taxon>Chromadorea</taxon>
        <taxon>Rhabditida</taxon>
        <taxon>Rhabditina</taxon>
        <taxon>Rhabditomorpha</taxon>
        <taxon>Rhabditoidea</taxon>
        <taxon>Rhabditidae</taxon>
        <taxon>Peloderinae</taxon>
        <taxon>Caenorhabditis</taxon>
    </lineage>
</organism>
<dbReference type="HOGENOM" id="CLU_580356_0_0_1"/>
<dbReference type="Gene3D" id="1.20.1560.10">
    <property type="entry name" value="ABC transporter type 1, transmembrane domain"/>
    <property type="match status" value="1"/>
</dbReference>
<dbReference type="CDD" id="cd03250">
    <property type="entry name" value="ABCC_MRP_domain1"/>
    <property type="match status" value="1"/>
</dbReference>
<feature type="non-terminal residue" evidence="10">
    <location>
        <position position="471"/>
    </location>
</feature>
<reference evidence="11" key="1">
    <citation type="submission" date="2011-07" db="EMBL/GenBank/DDBJ databases">
        <authorList>
            <consortium name="Caenorhabditis brenneri Sequencing and Analysis Consortium"/>
            <person name="Wilson R.K."/>
        </authorList>
    </citation>
    <scope>NUCLEOTIDE SEQUENCE [LARGE SCALE GENOMIC DNA]</scope>
    <source>
        <strain evidence="11">PB2801</strain>
    </source>
</reference>
<dbReference type="PROSITE" id="PS50893">
    <property type="entry name" value="ABC_TRANSPORTER_2"/>
    <property type="match status" value="1"/>
</dbReference>
<evidence type="ECO:0000313" key="10">
    <source>
        <dbReference type="EMBL" id="EGT44755.1"/>
    </source>
</evidence>
<dbReference type="AlphaFoldDB" id="G0P4K0"/>
<accession>G0P4K0</accession>
<feature type="domain" description="ABC transporter" evidence="9">
    <location>
        <begin position="273"/>
        <end position="471"/>
    </location>
</feature>
<feature type="transmembrane region" description="Helical" evidence="8">
    <location>
        <begin position="121"/>
        <end position="139"/>
    </location>
</feature>
<comment type="subcellular location">
    <subcellularLocation>
        <location evidence="1">Membrane</location>
        <topology evidence="1">Multi-pass membrane protein</topology>
    </subcellularLocation>
</comment>
<keyword evidence="7 8" id="KW-0472">Membrane</keyword>
<dbReference type="Pfam" id="PF00005">
    <property type="entry name" value="ABC_tran"/>
    <property type="match status" value="1"/>
</dbReference>
<dbReference type="OrthoDB" id="6500128at2759"/>
<dbReference type="InterPro" id="IPR036640">
    <property type="entry name" value="ABC1_TM_sf"/>
</dbReference>
<dbReference type="PANTHER" id="PTHR24223">
    <property type="entry name" value="ATP-BINDING CASSETTE SUB-FAMILY C"/>
    <property type="match status" value="1"/>
</dbReference>
<keyword evidence="4" id="KW-0547">Nucleotide-binding</keyword>
<evidence type="ECO:0000256" key="3">
    <source>
        <dbReference type="ARBA" id="ARBA00022692"/>
    </source>
</evidence>
<proteinExistence type="predicted"/>
<evidence type="ECO:0000256" key="8">
    <source>
        <dbReference type="SAM" id="Phobius"/>
    </source>
</evidence>
<dbReference type="GO" id="GO:0016887">
    <property type="term" value="F:ATP hydrolysis activity"/>
    <property type="evidence" value="ECO:0007669"/>
    <property type="project" value="InterPro"/>
</dbReference>
<dbReference type="InterPro" id="IPR027417">
    <property type="entry name" value="P-loop_NTPase"/>
</dbReference>
<keyword evidence="11" id="KW-1185">Reference proteome</keyword>
<evidence type="ECO:0000313" key="11">
    <source>
        <dbReference type="Proteomes" id="UP000008068"/>
    </source>
</evidence>
<dbReference type="PROSITE" id="PS00211">
    <property type="entry name" value="ABC_TRANSPORTER_1"/>
    <property type="match status" value="1"/>
</dbReference>
<evidence type="ECO:0000256" key="6">
    <source>
        <dbReference type="ARBA" id="ARBA00022989"/>
    </source>
</evidence>
<sequence>MEINQILNSTGPPITVDLPNSYVIVPSIFFWVLSPVIIHDCKTSRLSPLPWSTLMSLKWFVASILIIDRLFVFLLAVWESLFEHKNVTADLFIYPFFHSFTLLALLIATNEVRRAGIHSSGSLFCVWMLFALFAVPEFYQWMTTGSQPELVARIDFFRYVAYLTYFPLVVAEFVLHFVSDPFPMPKSYQVALATFTVFVLIDPKNVLTPNIAFVSLSLFNLLRGPLMMAADLVAQTVQLVVSNKRIRTFLCEREVDVTAIDKEIRGELYSNTVEVHSGSFSWDTAEARVLSDIELLVGSKELVTIVGSVGSGKSSLLLAALGEMEKICGYVGVRGTVAYLSQQPWILNQSLKKNILMQADLNDVRITILVQFCEHIFQVLYKKVVEACALSDDLKQLPDGDETEIGEKGINLSGGQKARIALARAVYQSKDVYFLDDPLSAVDAHVGKHIFDNIIGPNGMLSHTTRILVTN</sequence>
<evidence type="ECO:0000256" key="7">
    <source>
        <dbReference type="ARBA" id="ARBA00023136"/>
    </source>
</evidence>
<keyword evidence="5" id="KW-0067">ATP-binding</keyword>
<dbReference type="InterPro" id="IPR017871">
    <property type="entry name" value="ABC_transporter-like_CS"/>
</dbReference>
<dbReference type="SUPFAM" id="SSF52540">
    <property type="entry name" value="P-loop containing nucleoside triphosphate hydrolases"/>
    <property type="match status" value="1"/>
</dbReference>
<dbReference type="eggNOG" id="KOG0054">
    <property type="taxonomic scope" value="Eukaryota"/>
</dbReference>
<feature type="transmembrane region" description="Helical" evidence="8">
    <location>
        <begin position="91"/>
        <end position="109"/>
    </location>
</feature>
<dbReference type="GO" id="GO:0016020">
    <property type="term" value="C:membrane"/>
    <property type="evidence" value="ECO:0007669"/>
    <property type="project" value="UniProtKB-SubCell"/>
</dbReference>
<dbReference type="InParanoid" id="G0P4K0"/>
<dbReference type="FunFam" id="3.40.50.300:FF:000997">
    <property type="entry name" value="Multidrug resistance-associated protein 1"/>
    <property type="match status" value="1"/>
</dbReference>
<evidence type="ECO:0000256" key="1">
    <source>
        <dbReference type="ARBA" id="ARBA00004141"/>
    </source>
</evidence>
<dbReference type="STRING" id="135651.G0P4K0"/>
<keyword evidence="3 8" id="KW-0812">Transmembrane</keyword>
<dbReference type="SMART" id="SM00382">
    <property type="entry name" value="AAA"/>
    <property type="match status" value="1"/>
</dbReference>
<dbReference type="EMBL" id="GL380064">
    <property type="protein sequence ID" value="EGT44755.1"/>
    <property type="molecule type" value="Genomic_DNA"/>
</dbReference>
<evidence type="ECO:0000256" key="5">
    <source>
        <dbReference type="ARBA" id="ARBA00022840"/>
    </source>
</evidence>
<feature type="transmembrane region" description="Helical" evidence="8">
    <location>
        <begin position="20"/>
        <end position="38"/>
    </location>
</feature>
<keyword evidence="2" id="KW-0813">Transport</keyword>
<evidence type="ECO:0000256" key="4">
    <source>
        <dbReference type="ARBA" id="ARBA00022741"/>
    </source>
</evidence>
<feature type="transmembrane region" description="Helical" evidence="8">
    <location>
        <begin position="159"/>
        <end position="178"/>
    </location>
</feature>
<dbReference type="InterPro" id="IPR050173">
    <property type="entry name" value="ABC_transporter_C-like"/>
</dbReference>
<evidence type="ECO:0000259" key="9">
    <source>
        <dbReference type="PROSITE" id="PS50893"/>
    </source>
</evidence>
<protein>
    <recommendedName>
        <fullName evidence="9">ABC transporter domain-containing protein</fullName>
    </recommendedName>
</protein>
<dbReference type="Proteomes" id="UP000008068">
    <property type="component" value="Unassembled WGS sequence"/>
</dbReference>
<dbReference type="GO" id="GO:0005524">
    <property type="term" value="F:ATP binding"/>
    <property type="evidence" value="ECO:0007669"/>
    <property type="project" value="UniProtKB-KW"/>
</dbReference>